<name>A0A9N8HN65_9STRA</name>
<feature type="region of interest" description="Disordered" evidence="1">
    <location>
        <begin position="194"/>
        <end position="256"/>
    </location>
</feature>
<organism evidence="2 3">
    <name type="scientific">Seminavis robusta</name>
    <dbReference type="NCBI Taxonomy" id="568900"/>
    <lineage>
        <taxon>Eukaryota</taxon>
        <taxon>Sar</taxon>
        <taxon>Stramenopiles</taxon>
        <taxon>Ochrophyta</taxon>
        <taxon>Bacillariophyta</taxon>
        <taxon>Bacillariophyceae</taxon>
        <taxon>Bacillariophycidae</taxon>
        <taxon>Naviculales</taxon>
        <taxon>Naviculaceae</taxon>
        <taxon>Seminavis</taxon>
    </lineage>
</organism>
<keyword evidence="3" id="KW-1185">Reference proteome</keyword>
<dbReference type="EMBL" id="CAICTM010001180">
    <property type="protein sequence ID" value="CAB9521303.1"/>
    <property type="molecule type" value="Genomic_DNA"/>
</dbReference>
<accession>A0A9N8HN65</accession>
<evidence type="ECO:0000313" key="3">
    <source>
        <dbReference type="Proteomes" id="UP001153069"/>
    </source>
</evidence>
<proteinExistence type="predicted"/>
<reference evidence="2" key="1">
    <citation type="submission" date="2020-06" db="EMBL/GenBank/DDBJ databases">
        <authorList>
            <consortium name="Plant Systems Biology data submission"/>
        </authorList>
    </citation>
    <scope>NUCLEOTIDE SEQUENCE</scope>
    <source>
        <strain evidence="2">D6</strain>
    </source>
</reference>
<sequence length="271" mass="31349">MKANTTSFHPDVVKRCHSTGEVVFTCAECLYDPKTNAGFVYCGPARKWQLLAGAPVATKFLKRDFKQLFASCHTDSDDESFDGGMCDCQVKYNFIRCGRFNFSISQLDKDTLFSKMMDKISQEQRIANKWDDLPVEKKRFGLYYWIGCNVFGFRERTPLPQCVVAYVRHHYPNEDEKKGYKGFVPKYTHQSIKAPLPVEEDKSKEQDDDSSEDSYSPPEYATHEEMLQVTRDALSLNQKDFDTEDSEINYDEPTREDFEQYAKEIANEEGN</sequence>
<comment type="caution">
    <text evidence="2">The sequence shown here is derived from an EMBL/GenBank/DDBJ whole genome shotgun (WGS) entry which is preliminary data.</text>
</comment>
<protein>
    <submittedName>
        <fullName evidence="2">Uncharacterized protein</fullName>
    </submittedName>
</protein>
<dbReference type="Proteomes" id="UP001153069">
    <property type="component" value="Unassembled WGS sequence"/>
</dbReference>
<evidence type="ECO:0000313" key="2">
    <source>
        <dbReference type="EMBL" id="CAB9521303.1"/>
    </source>
</evidence>
<dbReference type="AlphaFoldDB" id="A0A9N8HN65"/>
<gene>
    <name evidence="2" type="ORF">SEMRO_1182_G250020.1</name>
</gene>
<evidence type="ECO:0000256" key="1">
    <source>
        <dbReference type="SAM" id="MobiDB-lite"/>
    </source>
</evidence>